<keyword evidence="2" id="KW-0732">Signal</keyword>
<evidence type="ECO:0000256" key="1">
    <source>
        <dbReference type="SAM" id="MobiDB-lite"/>
    </source>
</evidence>
<dbReference type="OMA" id="PFPLHGN"/>
<protein>
    <recommendedName>
        <fullName evidence="5">Carbohydrate-binding module family 18 protein</fullName>
    </recommendedName>
</protein>
<keyword evidence="4" id="KW-1185">Reference proteome</keyword>
<dbReference type="PANTHER" id="PTHR39599:SF2">
    <property type="entry name" value="ANCHORED PROTEIN, PUTATIVE (AFU_ORTHOLOGUE AFUA_1G09650)-RELATED"/>
    <property type="match status" value="1"/>
</dbReference>
<feature type="chain" id="PRO_5007827147" description="Carbohydrate-binding module family 18 protein" evidence="2">
    <location>
        <begin position="28"/>
        <end position="575"/>
    </location>
</feature>
<feature type="signal peptide" evidence="2">
    <location>
        <begin position="1"/>
        <end position="27"/>
    </location>
</feature>
<evidence type="ECO:0008006" key="5">
    <source>
        <dbReference type="Google" id="ProtNLM"/>
    </source>
</evidence>
<dbReference type="OrthoDB" id="2426396at2759"/>
<organism evidence="3 4">
    <name type="scientific">Xylona heveae (strain CBS 132557 / TC161)</name>
    <dbReference type="NCBI Taxonomy" id="1328760"/>
    <lineage>
        <taxon>Eukaryota</taxon>
        <taxon>Fungi</taxon>
        <taxon>Dikarya</taxon>
        <taxon>Ascomycota</taxon>
        <taxon>Pezizomycotina</taxon>
        <taxon>Xylonomycetes</taxon>
        <taxon>Xylonales</taxon>
        <taxon>Xylonaceae</taxon>
        <taxon>Xylona</taxon>
    </lineage>
</organism>
<evidence type="ECO:0000256" key="2">
    <source>
        <dbReference type="SAM" id="SignalP"/>
    </source>
</evidence>
<dbReference type="EMBL" id="KV407455">
    <property type="protein sequence ID" value="KZF25567.1"/>
    <property type="molecule type" value="Genomic_DNA"/>
</dbReference>
<dbReference type="AlphaFoldDB" id="A0A161TH47"/>
<gene>
    <name evidence="3" type="ORF">L228DRAFT_236648</name>
</gene>
<accession>A0A161TH47</accession>
<proteinExistence type="predicted"/>
<dbReference type="STRING" id="1328760.A0A161TH47"/>
<dbReference type="PANTHER" id="PTHR39599">
    <property type="entry name" value="GPI-ANCHORED PROTEIN (EUROFUNG)-RELATED-RELATED"/>
    <property type="match status" value="1"/>
</dbReference>
<feature type="region of interest" description="Disordered" evidence="1">
    <location>
        <begin position="352"/>
        <end position="388"/>
    </location>
</feature>
<dbReference type="RefSeq" id="XP_018191122.1">
    <property type="nucleotide sequence ID" value="XM_018330850.1"/>
</dbReference>
<sequence>MQHLLPIASLRAALLALAATTAGSVSATEPELPWPYNLPAHVKYFPEDEFHVKRGIDIEQRLATEVPIGVKKMSEDAGEKFLFDYWIFGPSGTDDENDGASATAASPAHLRQRAAIDTTDNQDSSLYANTSIPLSFSPPFLQHTDEKESPLLLRHPSLRYLPRKAQSLFQRGFQCPAGTSNCSSIGRPDSCCANGETCQLITDTGLGDVGCCPAGQTCSGQVSTCGAGYSSCPNFPGGGCCIPNYTCLGSGCAYVGTTTVVTTITNTIRTIATPTILSSAGSSSSSLFPSSSSSPSSASFSTTPSPSQPPLSQTPLTCSTGYKSCPATLGGGCCPSSRECGFAECPASSTSPASSSSAAASAGPPIRPTTVSTSASTSASPSPSSSPTISVCPTGFYMCSAYYLGGCCRVDRNCDTASCPPRSSTTDVNTHGVTVVAPASATTEPSSPSSEDKQSTSAVSSSSSSSRSTNTPTKPSSSSSPASVSKSQQGTCASGWFKCASTDGGGCCPSGYACGAACTATATISGKSGAFTTDGPVIGKMPSSGAARMSDSRTAWVERACGAIALLVFGLCVML</sequence>
<reference evidence="3 4" key="1">
    <citation type="journal article" date="2016" name="Fungal Biol.">
        <title>The genome of Xylona heveae provides a window into fungal endophytism.</title>
        <authorList>
            <person name="Gazis R."/>
            <person name="Kuo A."/>
            <person name="Riley R."/>
            <person name="LaButti K."/>
            <person name="Lipzen A."/>
            <person name="Lin J."/>
            <person name="Amirebrahimi M."/>
            <person name="Hesse C.N."/>
            <person name="Spatafora J.W."/>
            <person name="Henrissat B."/>
            <person name="Hainaut M."/>
            <person name="Grigoriev I.V."/>
            <person name="Hibbett D.S."/>
        </authorList>
    </citation>
    <scope>NUCLEOTIDE SEQUENCE [LARGE SCALE GENOMIC DNA]</scope>
    <source>
        <strain evidence="3 4">TC161</strain>
    </source>
</reference>
<name>A0A161TH47_XYLHT</name>
<dbReference type="Proteomes" id="UP000076632">
    <property type="component" value="Unassembled WGS sequence"/>
</dbReference>
<feature type="region of interest" description="Disordered" evidence="1">
    <location>
        <begin position="438"/>
        <end position="485"/>
    </location>
</feature>
<dbReference type="GeneID" id="28895987"/>
<evidence type="ECO:0000313" key="3">
    <source>
        <dbReference type="EMBL" id="KZF25567.1"/>
    </source>
</evidence>
<dbReference type="InParanoid" id="A0A161TH47"/>
<evidence type="ECO:0000313" key="4">
    <source>
        <dbReference type="Proteomes" id="UP000076632"/>
    </source>
</evidence>